<reference evidence="3 4" key="1">
    <citation type="submission" date="2016-07" db="EMBL/GenBank/DDBJ databases">
        <title>Draft genome sequence of Prauserella sp. YIM 121212, isolated from alkaline soil.</title>
        <authorList>
            <person name="Ruckert C."/>
            <person name="Albersmeier A."/>
            <person name="Jiang C.-L."/>
            <person name="Jiang Y."/>
            <person name="Kalinowski J."/>
            <person name="Schneider O."/>
            <person name="Winkler A."/>
            <person name="Zotchev S.B."/>
        </authorList>
    </citation>
    <scope>NUCLEOTIDE SEQUENCE [LARGE SCALE GENOMIC DNA]</scope>
    <source>
        <strain evidence="3 4">YIM 121212</strain>
    </source>
</reference>
<sequence length="167" mass="17783">METVSPPSLADDFRDVMSGVCTPVAVVTTMDGDRPHGTTVSAFASLSLEPPMVLAALDRRSELLALVRAHGRFGLNVLASGQQALATRFARKGADKFQGVPWRTEHGLPRLPGVAGWLACRVHRLVDGGDHVIALGLVDAAQRLAVSPLTYHARAFGTHLPVTGERC</sequence>
<feature type="domain" description="Flavin reductase like" evidence="2">
    <location>
        <begin position="17"/>
        <end position="158"/>
    </location>
</feature>
<dbReference type="InterPro" id="IPR012349">
    <property type="entry name" value="Split_barrel_FMN-bd"/>
</dbReference>
<dbReference type="Gene3D" id="2.30.110.10">
    <property type="entry name" value="Electron Transport, Fmn-binding Protein, Chain A"/>
    <property type="match status" value="1"/>
</dbReference>
<dbReference type="SMART" id="SM00903">
    <property type="entry name" value="Flavin_Reduct"/>
    <property type="match status" value="1"/>
</dbReference>
<evidence type="ECO:0000259" key="2">
    <source>
        <dbReference type="SMART" id="SM00903"/>
    </source>
</evidence>
<keyword evidence="4" id="KW-1185">Reference proteome</keyword>
<dbReference type="InterPro" id="IPR002563">
    <property type="entry name" value="Flavin_Rdtase-like_dom"/>
</dbReference>
<dbReference type="InterPro" id="IPR050268">
    <property type="entry name" value="NADH-dep_flavin_reductase"/>
</dbReference>
<dbReference type="EMBL" id="MASU01000005">
    <property type="protein sequence ID" value="PXY36231.1"/>
    <property type="molecule type" value="Genomic_DNA"/>
</dbReference>
<name>A0A318LPA8_9PSEU</name>
<dbReference type="Proteomes" id="UP000247892">
    <property type="component" value="Unassembled WGS sequence"/>
</dbReference>
<dbReference type="Pfam" id="PF01613">
    <property type="entry name" value="Flavin_Reduct"/>
    <property type="match status" value="1"/>
</dbReference>
<dbReference type="OrthoDB" id="3677205at2"/>
<dbReference type="AlphaFoldDB" id="A0A318LPA8"/>
<dbReference type="RefSeq" id="WP_110336231.1">
    <property type="nucleotide sequence ID" value="NZ_JBHVKT010000012.1"/>
</dbReference>
<protein>
    <submittedName>
        <fullName evidence="3">Flavin reductase</fullName>
    </submittedName>
</protein>
<dbReference type="PANTHER" id="PTHR30466:SF1">
    <property type="entry name" value="FMN REDUCTASE (NADH) RUTF"/>
    <property type="match status" value="1"/>
</dbReference>
<evidence type="ECO:0000256" key="1">
    <source>
        <dbReference type="ARBA" id="ARBA00023002"/>
    </source>
</evidence>
<dbReference type="SUPFAM" id="SSF50475">
    <property type="entry name" value="FMN-binding split barrel"/>
    <property type="match status" value="1"/>
</dbReference>
<accession>A0A318LPA8</accession>
<dbReference type="GO" id="GO:0010181">
    <property type="term" value="F:FMN binding"/>
    <property type="evidence" value="ECO:0007669"/>
    <property type="project" value="InterPro"/>
</dbReference>
<dbReference type="GO" id="GO:0042602">
    <property type="term" value="F:riboflavin reductase (NADPH) activity"/>
    <property type="evidence" value="ECO:0007669"/>
    <property type="project" value="TreeGrafter"/>
</dbReference>
<organism evidence="3 4">
    <name type="scientific">Prauserella flavalba</name>
    <dbReference type="NCBI Taxonomy" id="1477506"/>
    <lineage>
        <taxon>Bacteria</taxon>
        <taxon>Bacillati</taxon>
        <taxon>Actinomycetota</taxon>
        <taxon>Actinomycetes</taxon>
        <taxon>Pseudonocardiales</taxon>
        <taxon>Pseudonocardiaceae</taxon>
        <taxon>Prauserella</taxon>
    </lineage>
</organism>
<comment type="caution">
    <text evidence="3">The sequence shown here is derived from an EMBL/GenBank/DDBJ whole genome shotgun (WGS) entry which is preliminary data.</text>
</comment>
<keyword evidence="1" id="KW-0560">Oxidoreductase</keyword>
<evidence type="ECO:0000313" key="4">
    <source>
        <dbReference type="Proteomes" id="UP000247892"/>
    </source>
</evidence>
<proteinExistence type="predicted"/>
<evidence type="ECO:0000313" key="3">
    <source>
        <dbReference type="EMBL" id="PXY36231.1"/>
    </source>
</evidence>
<dbReference type="PANTHER" id="PTHR30466">
    <property type="entry name" value="FLAVIN REDUCTASE"/>
    <property type="match status" value="1"/>
</dbReference>
<gene>
    <name evidence="3" type="ORF">BA062_12405</name>
</gene>